<dbReference type="EMBL" id="CP066701">
    <property type="protein sequence ID" value="QQX23903.1"/>
    <property type="molecule type" value="Genomic_DNA"/>
</dbReference>
<evidence type="ECO:0000313" key="1">
    <source>
        <dbReference type="EMBL" id="QQX23903.1"/>
    </source>
</evidence>
<accession>A0AB37H4M8</accession>
<dbReference type="AlphaFoldDB" id="A0AB37H4M8"/>
<proteinExistence type="predicted"/>
<gene>
    <name evidence="1" type="ORF">JGZ69_13780</name>
</gene>
<sequence>MPEEYFINELASYIGSDIEINTNRDAIDGLLEEVRGKRVTIVELVDYNSKKHTDFSIDEINFVRIL</sequence>
<dbReference type="KEGG" id="hspo:JGZ69_13780"/>
<name>A0AB37H4M8_9BACI</name>
<dbReference type="GeneID" id="62498722"/>
<reference evidence="1 2" key="1">
    <citation type="submission" date="2020-12" db="EMBL/GenBank/DDBJ databases">
        <title>Taxonomic evaluation of the Bacillus sporothermodurans group of bacteria based on whole genome sequences.</title>
        <authorList>
            <person name="Fiedler G."/>
            <person name="Herbstmann A.-D."/>
            <person name="Doll E."/>
            <person name="Wenning M."/>
            <person name="Brinks E."/>
            <person name="Kabisch J."/>
            <person name="Breitenwieser F."/>
            <person name="Lappann M."/>
            <person name="Boehnlein C."/>
            <person name="Franz C."/>
        </authorList>
    </citation>
    <scope>NUCLEOTIDE SEQUENCE [LARGE SCALE GENOMIC DNA]</scope>
    <source>
        <strain evidence="1 2">DSM 10599</strain>
    </source>
</reference>
<evidence type="ECO:0000313" key="2">
    <source>
        <dbReference type="Proteomes" id="UP000595512"/>
    </source>
</evidence>
<dbReference type="RefSeq" id="WP_107920352.1">
    <property type="nucleotide sequence ID" value="NZ_CP066701.1"/>
</dbReference>
<protein>
    <submittedName>
        <fullName evidence="1">DUF2642 domain-containing protein</fullName>
    </submittedName>
</protein>
<dbReference type="Proteomes" id="UP000595512">
    <property type="component" value="Chromosome"/>
</dbReference>
<organism evidence="1 2">
    <name type="scientific">Heyndrickxia sporothermodurans</name>
    <dbReference type="NCBI Taxonomy" id="46224"/>
    <lineage>
        <taxon>Bacteria</taxon>
        <taxon>Bacillati</taxon>
        <taxon>Bacillota</taxon>
        <taxon>Bacilli</taxon>
        <taxon>Bacillales</taxon>
        <taxon>Bacillaceae</taxon>
        <taxon>Heyndrickxia</taxon>
    </lineage>
</organism>